<dbReference type="EMBL" id="BPLQ01010876">
    <property type="protein sequence ID" value="GIY54114.1"/>
    <property type="molecule type" value="Genomic_DNA"/>
</dbReference>
<protein>
    <submittedName>
        <fullName evidence="1">Uncharacterized protein</fullName>
    </submittedName>
</protein>
<name>A0AAV4U8P3_9ARAC</name>
<gene>
    <name evidence="1" type="ORF">CDAR_300751</name>
</gene>
<dbReference type="Proteomes" id="UP001054837">
    <property type="component" value="Unassembled WGS sequence"/>
</dbReference>
<dbReference type="AlphaFoldDB" id="A0AAV4U8P3"/>
<proteinExistence type="predicted"/>
<comment type="caution">
    <text evidence="1">The sequence shown here is derived from an EMBL/GenBank/DDBJ whole genome shotgun (WGS) entry which is preliminary data.</text>
</comment>
<keyword evidence="2" id="KW-1185">Reference proteome</keyword>
<reference evidence="1 2" key="1">
    <citation type="submission" date="2021-06" db="EMBL/GenBank/DDBJ databases">
        <title>Caerostris darwini draft genome.</title>
        <authorList>
            <person name="Kono N."/>
            <person name="Arakawa K."/>
        </authorList>
    </citation>
    <scope>NUCLEOTIDE SEQUENCE [LARGE SCALE GENOMIC DNA]</scope>
</reference>
<evidence type="ECO:0000313" key="2">
    <source>
        <dbReference type="Proteomes" id="UP001054837"/>
    </source>
</evidence>
<evidence type="ECO:0000313" key="1">
    <source>
        <dbReference type="EMBL" id="GIY54114.1"/>
    </source>
</evidence>
<organism evidence="1 2">
    <name type="scientific">Caerostris darwini</name>
    <dbReference type="NCBI Taxonomy" id="1538125"/>
    <lineage>
        <taxon>Eukaryota</taxon>
        <taxon>Metazoa</taxon>
        <taxon>Ecdysozoa</taxon>
        <taxon>Arthropoda</taxon>
        <taxon>Chelicerata</taxon>
        <taxon>Arachnida</taxon>
        <taxon>Araneae</taxon>
        <taxon>Araneomorphae</taxon>
        <taxon>Entelegynae</taxon>
        <taxon>Araneoidea</taxon>
        <taxon>Araneidae</taxon>
        <taxon>Caerostris</taxon>
    </lineage>
</organism>
<sequence>MHLFFPSRGPLLPHLNIFRESLKFHALSEYLTSSKKENVKKKENKKKMKLKITFKLIRLLNTLSGLESKEDERFENRIAFYAENAKIALCLKKYLIEACAFAVDLHGASEEQFLSSPL</sequence>
<accession>A0AAV4U8P3</accession>